<evidence type="ECO:0000313" key="2">
    <source>
        <dbReference type="EMBL" id="GAA3160434.1"/>
    </source>
</evidence>
<evidence type="ECO:0000256" key="1">
    <source>
        <dbReference type="SAM" id="MobiDB-lite"/>
    </source>
</evidence>
<evidence type="ECO:0008006" key="4">
    <source>
        <dbReference type="Google" id="ProtNLM"/>
    </source>
</evidence>
<feature type="compositionally biased region" description="Basic residues" evidence="1">
    <location>
        <begin position="17"/>
        <end position="29"/>
    </location>
</feature>
<evidence type="ECO:0000313" key="3">
    <source>
        <dbReference type="Proteomes" id="UP001501866"/>
    </source>
</evidence>
<protein>
    <recommendedName>
        <fullName evidence="4">Oxidoreductase FAD/NAD(P)-binding domain-containing protein</fullName>
    </recommendedName>
</protein>
<gene>
    <name evidence="2" type="ORF">GCM10010451_05400</name>
</gene>
<comment type="caution">
    <text evidence="2">The sequence shown here is derived from an EMBL/GenBank/DDBJ whole genome shotgun (WGS) entry which is preliminary data.</text>
</comment>
<proteinExistence type="predicted"/>
<name>A0ABP6NX04_9ACTN</name>
<accession>A0ABP6NX04</accession>
<organism evidence="2 3">
    <name type="scientific">Streptomyces virens</name>
    <dbReference type="NCBI Taxonomy" id="285572"/>
    <lineage>
        <taxon>Bacteria</taxon>
        <taxon>Bacillati</taxon>
        <taxon>Actinomycetota</taxon>
        <taxon>Actinomycetes</taxon>
        <taxon>Kitasatosporales</taxon>
        <taxon>Streptomycetaceae</taxon>
        <taxon>Streptomyces</taxon>
    </lineage>
</organism>
<reference evidence="3" key="1">
    <citation type="journal article" date="2019" name="Int. J. Syst. Evol. Microbiol.">
        <title>The Global Catalogue of Microorganisms (GCM) 10K type strain sequencing project: providing services to taxonomists for standard genome sequencing and annotation.</title>
        <authorList>
            <consortium name="The Broad Institute Genomics Platform"/>
            <consortium name="The Broad Institute Genome Sequencing Center for Infectious Disease"/>
            <person name="Wu L."/>
            <person name="Ma J."/>
        </authorList>
    </citation>
    <scope>NUCLEOTIDE SEQUENCE [LARGE SCALE GENOMIC DNA]</scope>
    <source>
        <strain evidence="3">JCM 9095</strain>
    </source>
</reference>
<dbReference type="EMBL" id="BAAAUH010000002">
    <property type="protein sequence ID" value="GAA3160434.1"/>
    <property type="molecule type" value="Genomic_DNA"/>
</dbReference>
<dbReference type="Proteomes" id="UP001501866">
    <property type="component" value="Unassembled WGS sequence"/>
</dbReference>
<keyword evidence="3" id="KW-1185">Reference proteome</keyword>
<dbReference type="Gene3D" id="3.40.50.80">
    <property type="entry name" value="Nucleotide-binding domain of ferredoxin-NADP reductase (FNR) module"/>
    <property type="match status" value="1"/>
</dbReference>
<sequence>MSQEAIKETPACQLSHRLPRPRTARRRPKAAASLGLSALLASRPVPDLTARDVYVCGLPGMTTAVLRTVREPGVRKRQIHHERFSLAG</sequence>
<feature type="region of interest" description="Disordered" evidence="1">
    <location>
        <begin position="1"/>
        <end position="30"/>
    </location>
</feature>
<dbReference type="SUPFAM" id="SSF52343">
    <property type="entry name" value="Ferredoxin reductase-like, C-terminal NADP-linked domain"/>
    <property type="match status" value="1"/>
</dbReference>
<dbReference type="InterPro" id="IPR039261">
    <property type="entry name" value="FNR_nucleotide-bd"/>
</dbReference>